<dbReference type="GO" id="GO:0000976">
    <property type="term" value="F:transcription cis-regulatory region binding"/>
    <property type="evidence" value="ECO:0007669"/>
    <property type="project" value="TreeGrafter"/>
</dbReference>
<dbReference type="AlphaFoldDB" id="A0A1M5YTV8"/>
<keyword evidence="2" id="KW-0238">DNA-binding</keyword>
<dbReference type="EMBL" id="FQXT01000004">
    <property type="protein sequence ID" value="SHI15244.1"/>
    <property type="molecule type" value="Genomic_DNA"/>
</dbReference>
<evidence type="ECO:0000256" key="2">
    <source>
        <dbReference type="ARBA" id="ARBA00023125"/>
    </source>
</evidence>
<evidence type="ECO:0000259" key="4">
    <source>
        <dbReference type="PROSITE" id="PS50932"/>
    </source>
</evidence>
<dbReference type="SUPFAM" id="SSF53822">
    <property type="entry name" value="Periplasmic binding protein-like I"/>
    <property type="match status" value="1"/>
</dbReference>
<dbReference type="Pfam" id="PF13377">
    <property type="entry name" value="Peripla_BP_3"/>
    <property type="match status" value="1"/>
</dbReference>
<organism evidence="6 7">
    <name type="scientific">Leeuwenhoekiella palythoae</name>
    <dbReference type="NCBI Taxonomy" id="573501"/>
    <lineage>
        <taxon>Bacteria</taxon>
        <taxon>Pseudomonadati</taxon>
        <taxon>Bacteroidota</taxon>
        <taxon>Flavobacteriia</taxon>
        <taxon>Flavobacteriales</taxon>
        <taxon>Flavobacteriaceae</taxon>
        <taxon>Leeuwenhoekiella</taxon>
    </lineage>
</organism>
<dbReference type="GO" id="GO:0003700">
    <property type="term" value="F:DNA-binding transcription factor activity"/>
    <property type="evidence" value="ECO:0007669"/>
    <property type="project" value="TreeGrafter"/>
</dbReference>
<dbReference type="EMBL" id="QOVN01000003">
    <property type="protein sequence ID" value="RXG29496.1"/>
    <property type="molecule type" value="Genomic_DNA"/>
</dbReference>
<dbReference type="Gene3D" id="3.40.50.2300">
    <property type="match status" value="2"/>
</dbReference>
<evidence type="ECO:0000313" key="7">
    <source>
        <dbReference type="Proteomes" id="UP000184240"/>
    </source>
</evidence>
<protein>
    <submittedName>
        <fullName evidence="5">LacI family transcriptional regulator</fullName>
    </submittedName>
    <submittedName>
        <fullName evidence="6">Transcriptional regulator, LacI family</fullName>
    </submittedName>
</protein>
<reference evidence="6" key="2">
    <citation type="submission" date="2016-11" db="EMBL/GenBank/DDBJ databases">
        <authorList>
            <person name="Jaros S."/>
            <person name="Januszkiewicz K."/>
            <person name="Wedrychowicz H."/>
        </authorList>
    </citation>
    <scope>NUCLEOTIDE SEQUENCE [LARGE SCALE GENOMIC DNA]</scope>
    <source>
        <strain evidence="6">DSM 19859</strain>
    </source>
</reference>
<dbReference type="Pfam" id="PF00356">
    <property type="entry name" value="LacI"/>
    <property type="match status" value="1"/>
</dbReference>
<keyword evidence="1" id="KW-0805">Transcription regulation</keyword>
<accession>A0A1M5YTV8</accession>
<evidence type="ECO:0000256" key="1">
    <source>
        <dbReference type="ARBA" id="ARBA00023015"/>
    </source>
</evidence>
<name>A0A1M5YTV8_9FLAO</name>
<dbReference type="RefSeq" id="WP_072983220.1">
    <property type="nucleotide sequence ID" value="NZ_CAXPJH010000004.1"/>
</dbReference>
<dbReference type="Gene3D" id="1.10.260.40">
    <property type="entry name" value="lambda repressor-like DNA-binding domains"/>
    <property type="match status" value="1"/>
</dbReference>
<dbReference type="PROSITE" id="PS50932">
    <property type="entry name" value="HTH_LACI_2"/>
    <property type="match status" value="1"/>
</dbReference>
<dbReference type="Proteomes" id="UP000290037">
    <property type="component" value="Unassembled WGS sequence"/>
</dbReference>
<dbReference type="CDD" id="cd06267">
    <property type="entry name" value="PBP1_LacI_sugar_binding-like"/>
    <property type="match status" value="1"/>
</dbReference>
<dbReference type="CDD" id="cd01392">
    <property type="entry name" value="HTH_LacI"/>
    <property type="match status" value="1"/>
</dbReference>
<dbReference type="InterPro" id="IPR010982">
    <property type="entry name" value="Lambda_DNA-bd_dom_sf"/>
</dbReference>
<feature type="domain" description="HTH lacI-type" evidence="4">
    <location>
        <begin position="5"/>
        <end position="59"/>
    </location>
</feature>
<evidence type="ECO:0000313" key="8">
    <source>
        <dbReference type="Proteomes" id="UP000290037"/>
    </source>
</evidence>
<reference evidence="5 8" key="3">
    <citation type="submission" date="2018-07" db="EMBL/GenBank/DDBJ databases">
        <title>Leeuwenhoekiella genomics.</title>
        <authorList>
            <person name="Tahon G."/>
            <person name="Willems A."/>
        </authorList>
    </citation>
    <scope>NUCLEOTIDE SEQUENCE [LARGE SCALE GENOMIC DNA]</scope>
    <source>
        <strain evidence="5 8">LMG 24856</strain>
    </source>
</reference>
<dbReference type="SUPFAM" id="SSF47413">
    <property type="entry name" value="lambda repressor-like DNA-binding domains"/>
    <property type="match status" value="1"/>
</dbReference>
<dbReference type="InterPro" id="IPR046335">
    <property type="entry name" value="LacI/GalR-like_sensor"/>
</dbReference>
<keyword evidence="8" id="KW-1185">Reference proteome</keyword>
<dbReference type="InterPro" id="IPR028082">
    <property type="entry name" value="Peripla_BP_I"/>
</dbReference>
<evidence type="ECO:0000256" key="3">
    <source>
        <dbReference type="ARBA" id="ARBA00023163"/>
    </source>
</evidence>
<dbReference type="OrthoDB" id="9803256at2"/>
<dbReference type="InterPro" id="IPR000843">
    <property type="entry name" value="HTH_LacI"/>
</dbReference>
<proteinExistence type="predicted"/>
<sequence>MSTKTTLKGIAEHLNLSISTVSKALADSPEISEATKLLVKTAARQLKYRPNAMARGLKSSRTNTLGVVIPNIMHNFFAKVIVGMEEEATKNGYSLVTCISNESLEKEKQSLNMLSDVSVDAIIISLTSETQESNEIEHLNDVLHYDIPLVMFDRANTDVACDSVVINDFSGAFEATSYLYKTGCKNVALLSTLSNTSVGNKRLAGYQAAVSKEAGAVPKVLYTKLATLEQDLGTFLDKNEIDALITTDESSAIYAMNTIRTKGLEVPNDVSVIGFTDGTLARNYFPSVTTVKQQAEIMGKKAIEIALKNINAKEKEAPKQEVIETELVIRNSTRKL</sequence>
<gene>
    <name evidence="5" type="ORF">DSM01_1596</name>
    <name evidence="6" type="ORF">SAMN04487999_2321</name>
</gene>
<reference evidence="7" key="1">
    <citation type="submission" date="2016-11" db="EMBL/GenBank/DDBJ databases">
        <authorList>
            <person name="Varghese N."/>
            <person name="Submissions S."/>
        </authorList>
    </citation>
    <scope>NUCLEOTIDE SEQUENCE [LARGE SCALE GENOMIC DNA]</scope>
    <source>
        <strain evidence="7">DSM 19859</strain>
    </source>
</reference>
<evidence type="ECO:0000313" key="6">
    <source>
        <dbReference type="EMBL" id="SHI15244.1"/>
    </source>
</evidence>
<dbReference type="STRING" id="573501.SAMN04487999_2321"/>
<keyword evidence="3" id="KW-0804">Transcription</keyword>
<dbReference type="SMART" id="SM00354">
    <property type="entry name" value="HTH_LACI"/>
    <property type="match status" value="1"/>
</dbReference>
<dbReference type="PANTHER" id="PTHR30146">
    <property type="entry name" value="LACI-RELATED TRANSCRIPTIONAL REPRESSOR"/>
    <property type="match status" value="1"/>
</dbReference>
<dbReference type="PANTHER" id="PTHR30146:SF109">
    <property type="entry name" value="HTH-TYPE TRANSCRIPTIONAL REGULATOR GALS"/>
    <property type="match status" value="1"/>
</dbReference>
<evidence type="ECO:0000313" key="5">
    <source>
        <dbReference type="EMBL" id="RXG29496.1"/>
    </source>
</evidence>
<dbReference type="Proteomes" id="UP000184240">
    <property type="component" value="Unassembled WGS sequence"/>
</dbReference>